<dbReference type="Gene3D" id="1.10.472.80">
    <property type="entry name" value="Ypt/Rab-GAP domain of gyp1p, domain 3"/>
    <property type="match status" value="1"/>
</dbReference>
<dbReference type="GO" id="GO:0005096">
    <property type="term" value="F:GTPase activator activity"/>
    <property type="evidence" value="ECO:0007669"/>
    <property type="project" value="UniProtKB-KW"/>
</dbReference>
<dbReference type="PROSITE" id="PS50086">
    <property type="entry name" value="TBC_RABGAP"/>
    <property type="match status" value="1"/>
</dbReference>
<organism evidence="3 4">
    <name type="scientific">Brugia timori</name>
    <dbReference type="NCBI Taxonomy" id="42155"/>
    <lineage>
        <taxon>Eukaryota</taxon>
        <taxon>Metazoa</taxon>
        <taxon>Ecdysozoa</taxon>
        <taxon>Nematoda</taxon>
        <taxon>Chromadorea</taxon>
        <taxon>Rhabditida</taxon>
        <taxon>Spirurina</taxon>
        <taxon>Spiruromorpha</taxon>
        <taxon>Filarioidea</taxon>
        <taxon>Onchocercidae</taxon>
        <taxon>Brugia</taxon>
    </lineage>
</organism>
<dbReference type="GO" id="GO:0005737">
    <property type="term" value="C:cytoplasm"/>
    <property type="evidence" value="ECO:0007669"/>
    <property type="project" value="UniProtKB-ARBA"/>
</dbReference>
<sequence length="149" mass="17388">MDQSAIKKQLMDLRDLLMVVNPRLANYLESHNSDDMYFCFRWVLVVFKREFCFDDIMRLWEVLWTDLPCSNFHLLICVAILDQQMNFIIENKFFPLFQHVNDLSMHIDLNDTLTSAEAIFHQLAASQDKLPIHVCKILSLGDSSDSSEG</sequence>
<dbReference type="InterPro" id="IPR000195">
    <property type="entry name" value="Rab-GAP-TBC_dom"/>
</dbReference>
<evidence type="ECO:0000256" key="1">
    <source>
        <dbReference type="ARBA" id="ARBA00022468"/>
    </source>
</evidence>
<dbReference type="PANTHER" id="PTHR22957:SF645">
    <property type="entry name" value="LD27216P"/>
    <property type="match status" value="1"/>
</dbReference>
<reference evidence="3 4" key="1">
    <citation type="submission" date="2018-11" db="EMBL/GenBank/DDBJ databases">
        <authorList>
            <consortium name="Pathogen Informatics"/>
        </authorList>
    </citation>
    <scope>NUCLEOTIDE SEQUENCE [LARGE SCALE GENOMIC DNA]</scope>
</reference>
<protein>
    <recommendedName>
        <fullName evidence="2">Rab-GAP TBC domain-containing protein</fullName>
    </recommendedName>
</protein>
<dbReference type="Pfam" id="PF00566">
    <property type="entry name" value="RabGAP-TBC"/>
    <property type="match status" value="1"/>
</dbReference>
<dbReference type="Proteomes" id="UP000280834">
    <property type="component" value="Unassembled WGS sequence"/>
</dbReference>
<keyword evidence="1" id="KW-0343">GTPase activation</keyword>
<dbReference type="InterPro" id="IPR035969">
    <property type="entry name" value="Rab-GAP_TBC_sf"/>
</dbReference>
<evidence type="ECO:0000259" key="2">
    <source>
        <dbReference type="PROSITE" id="PS50086"/>
    </source>
</evidence>
<keyword evidence="4" id="KW-1185">Reference proteome</keyword>
<name>A0A3P7VZ15_9BILA</name>
<dbReference type="FunFam" id="1.10.472.80:FF:000005">
    <property type="entry name" value="TBC1 domain family member 15"/>
    <property type="match status" value="1"/>
</dbReference>
<evidence type="ECO:0000313" key="4">
    <source>
        <dbReference type="Proteomes" id="UP000280834"/>
    </source>
</evidence>
<proteinExistence type="predicted"/>
<feature type="domain" description="Rab-GAP TBC" evidence="2">
    <location>
        <begin position="1"/>
        <end position="67"/>
    </location>
</feature>
<evidence type="ECO:0000313" key="3">
    <source>
        <dbReference type="EMBL" id="VDO39904.1"/>
    </source>
</evidence>
<dbReference type="PANTHER" id="PTHR22957">
    <property type="entry name" value="TBC1 DOMAIN FAMILY MEMBER GTPASE-ACTIVATING PROTEIN"/>
    <property type="match status" value="1"/>
</dbReference>
<gene>
    <name evidence="3" type="ORF">BTMF_LOCUS11683</name>
</gene>
<dbReference type="SUPFAM" id="SSF47923">
    <property type="entry name" value="Ypt/Rab-GAP domain of gyp1p"/>
    <property type="match status" value="1"/>
</dbReference>
<dbReference type="EMBL" id="UZAG01018508">
    <property type="protein sequence ID" value="VDO39904.1"/>
    <property type="molecule type" value="Genomic_DNA"/>
</dbReference>
<accession>A0A3P7VZ15</accession>
<dbReference type="AlphaFoldDB" id="A0A3P7VZ15"/>